<evidence type="ECO:0000256" key="3">
    <source>
        <dbReference type="ARBA" id="ARBA00022679"/>
    </source>
</evidence>
<keyword evidence="6" id="KW-0812">Transmembrane</keyword>
<dbReference type="Proteomes" id="UP001177943">
    <property type="component" value="Chromosome"/>
</dbReference>
<keyword evidence="6" id="KW-1133">Transmembrane helix</keyword>
<evidence type="ECO:0000256" key="5">
    <source>
        <dbReference type="ARBA" id="ARBA00023012"/>
    </source>
</evidence>
<evidence type="ECO:0000256" key="2">
    <source>
        <dbReference type="ARBA" id="ARBA00012438"/>
    </source>
</evidence>
<feature type="transmembrane region" description="Helical" evidence="6">
    <location>
        <begin position="129"/>
        <end position="149"/>
    </location>
</feature>
<dbReference type="EMBL" id="CP126084">
    <property type="protein sequence ID" value="WHX50234.1"/>
    <property type="molecule type" value="Genomic_DNA"/>
</dbReference>
<evidence type="ECO:0000256" key="4">
    <source>
        <dbReference type="ARBA" id="ARBA00022777"/>
    </source>
</evidence>
<evidence type="ECO:0000313" key="8">
    <source>
        <dbReference type="EMBL" id="WHX50234.1"/>
    </source>
</evidence>
<keyword evidence="3" id="KW-0808">Transferase</keyword>
<dbReference type="GO" id="GO:0046983">
    <property type="term" value="F:protein dimerization activity"/>
    <property type="evidence" value="ECO:0007669"/>
    <property type="project" value="InterPro"/>
</dbReference>
<evidence type="ECO:0000256" key="1">
    <source>
        <dbReference type="ARBA" id="ARBA00000085"/>
    </source>
</evidence>
<feature type="domain" description="Histidine kinase/HSP90-like ATPase" evidence="7">
    <location>
        <begin position="278"/>
        <end position="369"/>
    </location>
</feature>
<reference evidence="8" key="1">
    <citation type="submission" date="2023-05" db="EMBL/GenBank/DDBJ databases">
        <title>Comparative genomics of Bacillaceae isolates and their secondary metabolite potential.</title>
        <authorList>
            <person name="Song L."/>
            <person name="Nielsen L.J."/>
            <person name="Mohite O."/>
            <person name="Xu X."/>
            <person name="Weber T."/>
            <person name="Kovacs A.T."/>
        </authorList>
    </citation>
    <scope>NUCLEOTIDE SEQUENCE</scope>
    <source>
        <strain evidence="8">B2_4</strain>
    </source>
</reference>
<dbReference type="RefSeq" id="WP_283927318.1">
    <property type="nucleotide sequence ID" value="NZ_CP126084.1"/>
</dbReference>
<dbReference type="GO" id="GO:0000155">
    <property type="term" value="F:phosphorelay sensor kinase activity"/>
    <property type="evidence" value="ECO:0007669"/>
    <property type="project" value="InterPro"/>
</dbReference>
<dbReference type="CDD" id="cd16917">
    <property type="entry name" value="HATPase_UhpB-NarQ-NarX-like"/>
    <property type="match status" value="1"/>
</dbReference>
<dbReference type="InterPro" id="IPR003594">
    <property type="entry name" value="HATPase_dom"/>
</dbReference>
<feature type="transmembrane region" description="Helical" evidence="6">
    <location>
        <begin position="38"/>
        <end position="58"/>
    </location>
</feature>
<dbReference type="Pfam" id="PF23540">
    <property type="entry name" value="DesK_N"/>
    <property type="match status" value="1"/>
</dbReference>
<comment type="catalytic activity">
    <reaction evidence="1">
        <text>ATP + protein L-histidine = ADP + protein N-phospho-L-histidine.</text>
        <dbReference type="EC" id="2.7.13.3"/>
    </reaction>
</comment>
<dbReference type="Gene3D" id="1.20.5.1930">
    <property type="match status" value="1"/>
</dbReference>
<sequence length="378" mass="42753">MQKWYQIFQRNTGLSPYIWVVFYILPFYFIFRSSAPYQIVLGSLLIIAFFACYVLSFVSRGWKVYFWTSLQIAISITMTMLFGYVYFSLFLAFFIGNIKNKVGFITLYTIHLVTTVVTINWGFLTKTSWFITQLPFVLVSLIGVILLPVTTYNRNKSDRLQGQLEDANKRISELVKLEERQRIARDLHDTLGQKLSLIGLKSDLAGRLIAENPSRAQAEIADVRQTARVALKEVRELVTQMRGTRLQDEIFRIKQILKAAQIEFSLEGDPEQLDISLMNENVLSMCLKEAVTNIVKHSSATACSIAIRPSRGELIVTIQDNGVGIAVNSFYFKGNGLRGMKERLEFVNGSMEIASNGGTVLTIKVPSSLKQPVEEASI</sequence>
<dbReference type="KEGG" id="pwn:QNH46_06100"/>
<feature type="transmembrane region" description="Helical" evidence="6">
    <location>
        <begin position="14"/>
        <end position="31"/>
    </location>
</feature>
<dbReference type="SUPFAM" id="SSF55874">
    <property type="entry name" value="ATPase domain of HSP90 chaperone/DNA topoisomerase II/histidine kinase"/>
    <property type="match status" value="1"/>
</dbReference>
<evidence type="ECO:0000259" key="7">
    <source>
        <dbReference type="SMART" id="SM00387"/>
    </source>
</evidence>
<dbReference type="InterPro" id="IPR056374">
    <property type="entry name" value="DesK/YvfT_N"/>
</dbReference>
<dbReference type="Pfam" id="PF07730">
    <property type="entry name" value="HisKA_3"/>
    <property type="match status" value="1"/>
</dbReference>
<dbReference type="InterPro" id="IPR036890">
    <property type="entry name" value="HATPase_C_sf"/>
</dbReference>
<proteinExistence type="predicted"/>
<dbReference type="InterPro" id="IPR011712">
    <property type="entry name" value="Sig_transdc_His_kin_sub3_dim/P"/>
</dbReference>
<dbReference type="SMART" id="SM00387">
    <property type="entry name" value="HATPase_c"/>
    <property type="match status" value="1"/>
</dbReference>
<dbReference type="EC" id="2.7.13.3" evidence="2"/>
<dbReference type="GO" id="GO:0016020">
    <property type="term" value="C:membrane"/>
    <property type="evidence" value="ECO:0007669"/>
    <property type="project" value="InterPro"/>
</dbReference>
<evidence type="ECO:0000313" key="9">
    <source>
        <dbReference type="Proteomes" id="UP001177943"/>
    </source>
</evidence>
<dbReference type="PANTHER" id="PTHR24421:SF63">
    <property type="entry name" value="SENSOR HISTIDINE KINASE DESK"/>
    <property type="match status" value="1"/>
</dbReference>
<dbReference type="Pfam" id="PF02518">
    <property type="entry name" value="HATPase_c"/>
    <property type="match status" value="1"/>
</dbReference>
<accession>A0AA95I484</accession>
<dbReference type="InterPro" id="IPR050482">
    <property type="entry name" value="Sensor_HK_TwoCompSys"/>
</dbReference>
<organism evidence="8 9">
    <name type="scientific">Paenibacillus woosongensis</name>
    <dbReference type="NCBI Taxonomy" id="307580"/>
    <lineage>
        <taxon>Bacteria</taxon>
        <taxon>Bacillati</taxon>
        <taxon>Bacillota</taxon>
        <taxon>Bacilli</taxon>
        <taxon>Bacillales</taxon>
        <taxon>Paenibacillaceae</taxon>
        <taxon>Paenibacillus</taxon>
    </lineage>
</organism>
<feature type="transmembrane region" description="Helical" evidence="6">
    <location>
        <begin position="102"/>
        <end position="123"/>
    </location>
</feature>
<gene>
    <name evidence="8" type="ORF">QNH46_06100</name>
</gene>
<keyword evidence="4 8" id="KW-0418">Kinase</keyword>
<keyword evidence="5" id="KW-0902">Two-component regulatory system</keyword>
<name>A0AA95I484_9BACL</name>
<protein>
    <recommendedName>
        <fullName evidence="2">histidine kinase</fullName>
        <ecNumber evidence="2">2.7.13.3</ecNumber>
    </recommendedName>
</protein>
<dbReference type="AlphaFoldDB" id="A0AA95I484"/>
<evidence type="ECO:0000256" key="6">
    <source>
        <dbReference type="SAM" id="Phobius"/>
    </source>
</evidence>
<dbReference type="Gene3D" id="3.30.565.10">
    <property type="entry name" value="Histidine kinase-like ATPase, C-terminal domain"/>
    <property type="match status" value="1"/>
</dbReference>
<dbReference type="PANTHER" id="PTHR24421">
    <property type="entry name" value="NITRATE/NITRITE SENSOR PROTEIN NARX-RELATED"/>
    <property type="match status" value="1"/>
</dbReference>
<keyword evidence="6" id="KW-0472">Membrane</keyword>
<feature type="transmembrane region" description="Helical" evidence="6">
    <location>
        <begin position="70"/>
        <end position="95"/>
    </location>
</feature>